<keyword evidence="2 3" id="KW-0067">ATP-binding</keyword>
<feature type="binding site" evidence="3">
    <location>
        <position position="61"/>
    </location>
    <ligand>
        <name>ATP</name>
        <dbReference type="ChEBI" id="CHEBI:30616"/>
    </ligand>
</feature>
<dbReference type="SUPFAM" id="SSF56112">
    <property type="entry name" value="Protein kinase-like (PK-like)"/>
    <property type="match status" value="1"/>
</dbReference>
<evidence type="ECO:0000313" key="7">
    <source>
        <dbReference type="EMBL" id="GKT33053.1"/>
    </source>
</evidence>
<dbReference type="PANTHER" id="PTHR44167">
    <property type="entry name" value="OVARIAN-SPECIFIC SERINE/THREONINE-PROTEIN KINASE LOK-RELATED"/>
    <property type="match status" value="1"/>
</dbReference>
<evidence type="ECO:0000256" key="5">
    <source>
        <dbReference type="SAM" id="MobiDB-lite"/>
    </source>
</evidence>
<dbReference type="InterPro" id="IPR017441">
    <property type="entry name" value="Protein_kinase_ATP_BS"/>
</dbReference>
<evidence type="ECO:0000259" key="6">
    <source>
        <dbReference type="PROSITE" id="PS50011"/>
    </source>
</evidence>
<reference evidence="7" key="1">
    <citation type="submission" date="2022-03" db="EMBL/GenBank/DDBJ databases">
        <title>Draft genome sequence of Aduncisulcus paluster, a free-living microaerophilic Fornicata.</title>
        <authorList>
            <person name="Yuyama I."/>
            <person name="Kume K."/>
            <person name="Tamura T."/>
            <person name="Inagaki Y."/>
            <person name="Hashimoto T."/>
        </authorList>
    </citation>
    <scope>NUCLEOTIDE SEQUENCE</scope>
    <source>
        <strain evidence="7">NY0171</strain>
    </source>
</reference>
<name>A0ABQ5KKL9_9EUKA</name>
<gene>
    <name evidence="7" type="ORF">ADUPG1_007075</name>
</gene>
<comment type="caution">
    <text evidence="7">The sequence shown here is derived from an EMBL/GenBank/DDBJ whole genome shotgun (WGS) entry which is preliminary data.</text>
</comment>
<feature type="domain" description="Protein kinase" evidence="6">
    <location>
        <begin position="32"/>
        <end position="385"/>
    </location>
</feature>
<keyword evidence="4" id="KW-0723">Serine/threonine-protein kinase</keyword>
<dbReference type="InterPro" id="IPR011009">
    <property type="entry name" value="Kinase-like_dom_sf"/>
</dbReference>
<evidence type="ECO:0000256" key="1">
    <source>
        <dbReference type="ARBA" id="ARBA00022741"/>
    </source>
</evidence>
<feature type="compositionally biased region" description="Basic and acidic residues" evidence="5">
    <location>
        <begin position="10"/>
        <end position="20"/>
    </location>
</feature>
<evidence type="ECO:0000313" key="8">
    <source>
        <dbReference type="Proteomes" id="UP001057375"/>
    </source>
</evidence>
<feature type="region of interest" description="Disordered" evidence="5">
    <location>
        <begin position="1"/>
        <end position="20"/>
    </location>
</feature>
<evidence type="ECO:0000256" key="3">
    <source>
        <dbReference type="PROSITE-ProRule" id="PRU10141"/>
    </source>
</evidence>
<evidence type="ECO:0000256" key="4">
    <source>
        <dbReference type="RuleBase" id="RU000304"/>
    </source>
</evidence>
<dbReference type="Gene3D" id="1.10.510.10">
    <property type="entry name" value="Transferase(Phosphotransferase) domain 1"/>
    <property type="match status" value="1"/>
</dbReference>
<keyword evidence="1 3" id="KW-0547">Nucleotide-binding</keyword>
<dbReference type="Pfam" id="PF00069">
    <property type="entry name" value="Pkinase"/>
    <property type="match status" value="1"/>
</dbReference>
<dbReference type="PROSITE" id="PS00108">
    <property type="entry name" value="PROTEIN_KINASE_ST"/>
    <property type="match status" value="1"/>
</dbReference>
<protein>
    <recommendedName>
        <fullName evidence="6">Protein kinase domain-containing protein</fullName>
    </recommendedName>
</protein>
<evidence type="ECO:0000256" key="2">
    <source>
        <dbReference type="ARBA" id="ARBA00022840"/>
    </source>
</evidence>
<keyword evidence="8" id="KW-1185">Reference proteome</keyword>
<dbReference type="PROSITE" id="PS00107">
    <property type="entry name" value="PROTEIN_KINASE_ATP"/>
    <property type="match status" value="1"/>
</dbReference>
<comment type="similarity">
    <text evidence="4">Belongs to the protein kinase superfamily.</text>
</comment>
<dbReference type="PANTHER" id="PTHR44167:SF24">
    <property type="entry name" value="SERINE_THREONINE-PROTEIN KINASE CHK2"/>
    <property type="match status" value="1"/>
</dbReference>
<keyword evidence="4" id="KW-0808">Transferase</keyword>
<dbReference type="Proteomes" id="UP001057375">
    <property type="component" value="Unassembled WGS sequence"/>
</dbReference>
<dbReference type="InterPro" id="IPR008271">
    <property type="entry name" value="Ser/Thr_kinase_AS"/>
</dbReference>
<dbReference type="InterPro" id="IPR000719">
    <property type="entry name" value="Prot_kinase_dom"/>
</dbReference>
<sequence length="435" mass="48220">KHKDKKKHNPKDGKSKYNPKHDSLTLTSAATLTSQCIIGSGGFGEVLLVLIDGIPFPCVLKKMLRIADKTVVKGCRKEFKVQLKLFTNPKCFNRIPRPLYILDLLDCDMKGVYGFLMEFCVGGSVSAFAKRWCVDGKYVSVDDTADDSEPSDSSSASESDDHDRFDPMTLNPVKVCSLCVGMIECLDDVFVAKKSLIHRDIKPDNFLVRFDTKSKECTIVLADLGLVQIQESVSSSSSSKSFLTSKRDQKKSTPDHSLCGTLVYNSFEALQAGIHSQESDGHSLGMSILSLFLCDDPFMNMTIIRGIDDPIMIMKQIMKLMQKGLNPKLSASPLFKSLKSIEGGKYKPICKVLNDIYIGLTQLDVDKRMSVHEARVKVQCIKPFLPTIGEDYDCPSIDAIIREQRKKYGGSVGTIEGMRCGVAGVEHEEGWDQSQ</sequence>
<feature type="non-terminal residue" evidence="7">
    <location>
        <position position="1"/>
    </location>
</feature>
<feature type="region of interest" description="Disordered" evidence="5">
    <location>
        <begin position="143"/>
        <end position="165"/>
    </location>
</feature>
<keyword evidence="4" id="KW-0418">Kinase</keyword>
<dbReference type="SMART" id="SM00220">
    <property type="entry name" value="S_TKc"/>
    <property type="match status" value="1"/>
</dbReference>
<organism evidence="7 8">
    <name type="scientific">Aduncisulcus paluster</name>
    <dbReference type="NCBI Taxonomy" id="2918883"/>
    <lineage>
        <taxon>Eukaryota</taxon>
        <taxon>Metamonada</taxon>
        <taxon>Carpediemonas-like organisms</taxon>
        <taxon>Aduncisulcus</taxon>
    </lineage>
</organism>
<dbReference type="EMBL" id="BQXS01010122">
    <property type="protein sequence ID" value="GKT33053.1"/>
    <property type="molecule type" value="Genomic_DNA"/>
</dbReference>
<proteinExistence type="inferred from homology"/>
<dbReference type="PROSITE" id="PS50011">
    <property type="entry name" value="PROTEIN_KINASE_DOM"/>
    <property type="match status" value="1"/>
</dbReference>
<accession>A0ABQ5KKL9</accession>